<reference evidence="2 3" key="1">
    <citation type="submission" date="2024-02" db="EMBL/GenBank/DDBJ databases">
        <title>Genome sequence of Aquincola sp. MAHUQ-54.</title>
        <authorList>
            <person name="Huq M.A."/>
        </authorList>
    </citation>
    <scope>NUCLEOTIDE SEQUENCE [LARGE SCALE GENOMIC DNA]</scope>
    <source>
        <strain evidence="2 3">MAHUQ-54</strain>
    </source>
</reference>
<proteinExistence type="predicted"/>
<organism evidence="2 3">
    <name type="scientific">Aquincola agrisoli</name>
    <dbReference type="NCBI Taxonomy" id="3119538"/>
    <lineage>
        <taxon>Bacteria</taxon>
        <taxon>Pseudomonadati</taxon>
        <taxon>Pseudomonadota</taxon>
        <taxon>Betaproteobacteria</taxon>
        <taxon>Burkholderiales</taxon>
        <taxon>Sphaerotilaceae</taxon>
        <taxon>Aquincola</taxon>
    </lineage>
</organism>
<evidence type="ECO:0000313" key="3">
    <source>
        <dbReference type="Proteomes" id="UP001336250"/>
    </source>
</evidence>
<dbReference type="EMBL" id="JAZIBG010000017">
    <property type="protein sequence ID" value="MEF7613508.1"/>
    <property type="molecule type" value="Genomic_DNA"/>
</dbReference>
<name>A0AAW9QAX5_9BURK</name>
<dbReference type="AlphaFoldDB" id="A0AAW9QAX5"/>
<feature type="chain" id="PRO_5043398751" description="Lipoprotein" evidence="1">
    <location>
        <begin position="23"/>
        <end position="235"/>
    </location>
</feature>
<accession>A0AAW9QAX5</accession>
<protein>
    <recommendedName>
        <fullName evidence="4">Lipoprotein</fullName>
    </recommendedName>
</protein>
<feature type="signal peptide" evidence="1">
    <location>
        <begin position="1"/>
        <end position="22"/>
    </location>
</feature>
<sequence>MKKYWALSHLAVALAVAAGLLAGCGGGSDDEAGGNPSADTYNVRAAMANLLTQGGSWTGLAGRASNGVNYTVALSSTPGARQNFPKTGELLDRTTQVLTVEGGGERLSASTSVYYNRTTGKLAGTLDEDNNCSVITHTVDTLPTAARAGDNGEYFRTVDYTGCSSVIPTGGSRTNWSLDAVGGRAYFCLSTTYTDGSGVESECVQVETDGSLRQKARVFLRLIDGGDTFELDASN</sequence>
<dbReference type="PROSITE" id="PS51257">
    <property type="entry name" value="PROKAR_LIPOPROTEIN"/>
    <property type="match status" value="1"/>
</dbReference>
<keyword evidence="3" id="KW-1185">Reference proteome</keyword>
<gene>
    <name evidence="2" type="ORF">V4F39_06250</name>
</gene>
<evidence type="ECO:0000313" key="2">
    <source>
        <dbReference type="EMBL" id="MEF7613508.1"/>
    </source>
</evidence>
<dbReference type="RefSeq" id="WP_332288446.1">
    <property type="nucleotide sequence ID" value="NZ_JAZIBG010000017.1"/>
</dbReference>
<comment type="caution">
    <text evidence="2">The sequence shown here is derived from an EMBL/GenBank/DDBJ whole genome shotgun (WGS) entry which is preliminary data.</text>
</comment>
<evidence type="ECO:0000256" key="1">
    <source>
        <dbReference type="SAM" id="SignalP"/>
    </source>
</evidence>
<dbReference type="Proteomes" id="UP001336250">
    <property type="component" value="Unassembled WGS sequence"/>
</dbReference>
<evidence type="ECO:0008006" key="4">
    <source>
        <dbReference type="Google" id="ProtNLM"/>
    </source>
</evidence>
<keyword evidence="1" id="KW-0732">Signal</keyword>